<proteinExistence type="predicted"/>
<dbReference type="EMBL" id="AHMO02000002">
    <property type="protein sequence ID" value="EQA47338.1"/>
    <property type="molecule type" value="Genomic_DNA"/>
</dbReference>
<name>T0GPT4_9LEPT</name>
<organism evidence="2 3">
    <name type="scientific">Leptospira broomii serovar Hurstbridge str. 5399</name>
    <dbReference type="NCBI Taxonomy" id="1049789"/>
    <lineage>
        <taxon>Bacteria</taxon>
        <taxon>Pseudomonadati</taxon>
        <taxon>Spirochaetota</taxon>
        <taxon>Spirochaetia</taxon>
        <taxon>Leptospirales</taxon>
        <taxon>Leptospiraceae</taxon>
        <taxon>Leptospira</taxon>
    </lineage>
</organism>
<gene>
    <name evidence="2" type="ORF">LEP1GSC050_1802</name>
</gene>
<keyword evidence="3" id="KW-1185">Reference proteome</keyword>
<comment type="caution">
    <text evidence="2">The sequence shown here is derived from an EMBL/GenBank/DDBJ whole genome shotgun (WGS) entry which is preliminary data.</text>
</comment>
<dbReference type="Proteomes" id="UP000015454">
    <property type="component" value="Unassembled WGS sequence"/>
</dbReference>
<evidence type="ECO:0000256" key="1">
    <source>
        <dbReference type="SAM" id="MobiDB-lite"/>
    </source>
</evidence>
<feature type="compositionally biased region" description="Basic and acidic residues" evidence="1">
    <location>
        <begin position="1"/>
        <end position="12"/>
    </location>
</feature>
<evidence type="ECO:0000313" key="2">
    <source>
        <dbReference type="EMBL" id="EQA47338.1"/>
    </source>
</evidence>
<reference evidence="2" key="1">
    <citation type="submission" date="2013-05" db="EMBL/GenBank/DDBJ databases">
        <authorList>
            <person name="Harkins D.M."/>
            <person name="Durkin A.S."/>
            <person name="Brinkac L.M."/>
            <person name="Haft D.H."/>
            <person name="Selengut J.D."/>
            <person name="Sanka R."/>
            <person name="DePew J."/>
            <person name="Purushe J."/>
            <person name="Hartskeerl R.A."/>
            <person name="Ahmed A."/>
            <person name="van der Linden H."/>
            <person name="Goris M.G.A."/>
            <person name="Vinetz J.M."/>
            <person name="Sutton G.G."/>
            <person name="Nierman W.C."/>
            <person name="Fouts D.E."/>
        </authorList>
    </citation>
    <scope>NUCLEOTIDE SEQUENCE [LARGE SCALE GENOMIC DNA]</scope>
    <source>
        <strain evidence="2">5399</strain>
    </source>
</reference>
<evidence type="ECO:0000313" key="3">
    <source>
        <dbReference type="Proteomes" id="UP000015454"/>
    </source>
</evidence>
<dbReference type="STRING" id="1049789.LEP1GSC050_1802"/>
<dbReference type="AlphaFoldDB" id="T0GPT4"/>
<accession>T0GPT4</accession>
<protein>
    <submittedName>
        <fullName evidence="2">Uncharacterized protein</fullName>
    </submittedName>
</protein>
<feature type="region of interest" description="Disordered" evidence="1">
    <location>
        <begin position="1"/>
        <end position="38"/>
    </location>
</feature>
<sequence length="59" mass="6911">MYFKLRKGETLKTKMRPRSLQTKSPLTPREGSTRGLKNRGCDFLTEAESLTRRERLKVL</sequence>